<feature type="compositionally biased region" description="Polar residues" evidence="4">
    <location>
        <begin position="622"/>
        <end position="631"/>
    </location>
</feature>
<dbReference type="SMART" id="SM01340">
    <property type="entry name" value="DNA_mis_repair"/>
    <property type="match status" value="1"/>
</dbReference>
<dbReference type="FunFam" id="3.30.230.10:FF:000120">
    <property type="entry name" value="Mismatch repair endonuclease PMS2"/>
    <property type="match status" value="1"/>
</dbReference>
<evidence type="ECO:0000256" key="2">
    <source>
        <dbReference type="ARBA" id="ARBA00022763"/>
    </source>
</evidence>
<dbReference type="Gene3D" id="3.30.1370.100">
    <property type="entry name" value="MutL, C-terminal domain, regulatory subdomain"/>
    <property type="match status" value="1"/>
</dbReference>
<dbReference type="Proteomes" id="UP000800092">
    <property type="component" value="Unassembled WGS sequence"/>
</dbReference>
<keyword evidence="8" id="KW-1185">Reference proteome</keyword>
<dbReference type="GO" id="GO:0032389">
    <property type="term" value="C:MutLalpha complex"/>
    <property type="evidence" value="ECO:0007669"/>
    <property type="project" value="TreeGrafter"/>
</dbReference>
<evidence type="ECO:0000256" key="4">
    <source>
        <dbReference type="SAM" id="MobiDB-lite"/>
    </source>
</evidence>
<dbReference type="GO" id="GO:0005524">
    <property type="term" value="F:ATP binding"/>
    <property type="evidence" value="ECO:0007669"/>
    <property type="project" value="InterPro"/>
</dbReference>
<dbReference type="Gene3D" id="3.30.1540.20">
    <property type="entry name" value="MutL, C-terminal domain, dimerisation subdomain"/>
    <property type="match status" value="1"/>
</dbReference>
<dbReference type="Pfam" id="PF13589">
    <property type="entry name" value="HATPase_c_3"/>
    <property type="match status" value="1"/>
</dbReference>
<dbReference type="InterPro" id="IPR013507">
    <property type="entry name" value="DNA_mismatch_S5_2-like"/>
</dbReference>
<feature type="region of interest" description="Disordered" evidence="4">
    <location>
        <begin position="473"/>
        <end position="762"/>
    </location>
</feature>
<dbReference type="GO" id="GO:0140664">
    <property type="term" value="F:ATP-dependent DNA damage sensor activity"/>
    <property type="evidence" value="ECO:0007669"/>
    <property type="project" value="InterPro"/>
</dbReference>
<dbReference type="EMBL" id="ML991832">
    <property type="protein sequence ID" value="KAF2231073.1"/>
    <property type="molecule type" value="Genomic_DNA"/>
</dbReference>
<dbReference type="InterPro" id="IPR014762">
    <property type="entry name" value="DNA_mismatch_repair_CS"/>
</dbReference>
<dbReference type="FunFam" id="3.30.565.10:FF:000014">
    <property type="entry name" value="Mismatch repair endonuclease pms1, putative"/>
    <property type="match status" value="1"/>
</dbReference>
<feature type="compositionally biased region" description="Polar residues" evidence="4">
    <location>
        <begin position="410"/>
        <end position="428"/>
    </location>
</feature>
<feature type="compositionally biased region" description="Low complexity" evidence="4">
    <location>
        <begin position="591"/>
        <end position="604"/>
    </location>
</feature>
<dbReference type="InterPro" id="IPR042120">
    <property type="entry name" value="MutL_C_dimsub"/>
</dbReference>
<dbReference type="GO" id="GO:0000710">
    <property type="term" value="P:meiotic mismatch repair"/>
    <property type="evidence" value="ECO:0007669"/>
    <property type="project" value="UniProtKB-ARBA"/>
</dbReference>
<dbReference type="Gene3D" id="3.30.565.10">
    <property type="entry name" value="Histidine kinase-like ATPase, C-terminal domain"/>
    <property type="match status" value="1"/>
</dbReference>
<keyword evidence="2" id="KW-0227">DNA damage</keyword>
<dbReference type="InterPro" id="IPR037198">
    <property type="entry name" value="MutL_C_sf"/>
</dbReference>
<feature type="compositionally biased region" description="Low complexity" evidence="4">
    <location>
        <begin position="677"/>
        <end position="692"/>
    </location>
</feature>
<gene>
    <name evidence="7" type="ORF">EV356DRAFT_507880</name>
</gene>
<feature type="compositionally biased region" description="Basic and acidic residues" evidence="4">
    <location>
        <begin position="473"/>
        <end position="506"/>
    </location>
</feature>
<evidence type="ECO:0000259" key="5">
    <source>
        <dbReference type="SMART" id="SM00853"/>
    </source>
</evidence>
<feature type="compositionally biased region" description="Acidic residues" evidence="4">
    <location>
        <begin position="707"/>
        <end position="721"/>
    </location>
</feature>
<dbReference type="AlphaFoldDB" id="A0A6A6H0I3"/>
<dbReference type="InterPro" id="IPR038973">
    <property type="entry name" value="MutL/Mlh/Pms-like"/>
</dbReference>
<dbReference type="SUPFAM" id="SSF118116">
    <property type="entry name" value="DNA mismatch repair protein MutL"/>
    <property type="match status" value="1"/>
</dbReference>
<dbReference type="PANTHER" id="PTHR10073">
    <property type="entry name" value="DNA MISMATCH REPAIR PROTEIN MLH, PMS, MUTL"/>
    <property type="match status" value="1"/>
</dbReference>
<feature type="compositionally biased region" description="Acidic residues" evidence="4">
    <location>
        <begin position="546"/>
        <end position="557"/>
    </location>
</feature>
<dbReference type="InterPro" id="IPR002099">
    <property type="entry name" value="MutL/Mlh/PMS"/>
</dbReference>
<evidence type="ECO:0000313" key="7">
    <source>
        <dbReference type="EMBL" id="KAF2231073.1"/>
    </source>
</evidence>
<dbReference type="SMART" id="SM00853">
    <property type="entry name" value="MutL_C"/>
    <property type="match status" value="1"/>
</dbReference>
<dbReference type="GO" id="GO:0016887">
    <property type="term" value="F:ATP hydrolysis activity"/>
    <property type="evidence" value="ECO:0007669"/>
    <property type="project" value="InterPro"/>
</dbReference>
<dbReference type="SUPFAM" id="SSF54211">
    <property type="entry name" value="Ribosomal protein S5 domain 2-like"/>
    <property type="match status" value="1"/>
</dbReference>
<dbReference type="Gene3D" id="3.30.230.10">
    <property type="match status" value="1"/>
</dbReference>
<sequence>MATIKPIEGRSIHQIQSGQVIVDLCSVVKELVENSLDAHATSIDVRFKNHGLDSIEVQDNGEGINPDNYETVALKHYTSKLSSYEDLSSLQTFGFRGEALSSLCALSSFHVRTAQEKDGSKGTRLDFETSGKLRATSVIASQKGTTVAVEDIFRNLPVRRKELEKNVKREYGKVLNLLHAYACISTGVRFIVSNQMIKNKKVTVFSTKMNSTTKENIANIYGAKTLPALIPLDLTLELEPSNAPIQGARSWRMQSDTDSREVQVVGHISRPVFGEGRQTPDRQMFFVNSRPCALPQVTKAFNEVYKSFNVSQSPFIFANLELDTNAYDVNVSPDKRTILLHDQTTLLENIKTSLTRLFESHDQSVPLSQLPAQKIPAFKPLTVNQQAVVEQGPSRPPELGSAKNSESDADTSQSREASSLDTWSTPENPSVNLIEKFARRNVISQVDQSRSMSLHADQPKEKPCLPGLTEYHERSTDHDMQEAGREVVDPEHRREKSIEDNVEKPAENFAGYPAGPTNPPRVPNAVQDFNDRMASQQAKRRKAEAAELELTPEDEEPITSLSSGSRRASPGPVQNAFDRMRPKRRPIEEATITIGDITTTTTIGPSSSAKKPRTHYFKDSTKSTSPITPFSKSLRAFSAPGTLIDDDQTIQDDSAEEDLGLVRAQKHDGVSEGGSEAGSSAADDAESRAGSSLPAAKRHGRMKDVESDSLDVGGEEEDEEPSSFQEATDSSEGEGGDLPSLHLSGPEELPRASADEDASDGEYIDDVEKKAREDAKVAQLIQGAEEAVAKPTEDNMKRAAQVLKGRNQKTSTLSLIRNLETTIERIDHQQARLSAALESLDHVLRRTTARDEDINVGSAEERLSLTVSKSDFDQMAVIGQFNLGFIVALRPSTSSDTSDELFIIDQHASDEKYNFERLQRTTIVQNQRLVHPLTLELTAIEEETILEHPNALARNGFLVEVDTEAEDISVGRRTKLLGLPISREVTFTLSDLEELLVLLREWHGSTTGIQSSQIGFTAASNTLRKTDSKPNDGIEIPRPGKVRKMFAMRACRGSIMVGRTLTHTQMQRVVRHLSGLDKPWNCPHGRPTMRHLAGLGEWRGWREGDGLAGLGEEMSTPTDWLEYLKMKKEGESRKAKVVYGATGSEWTESDGD</sequence>
<dbReference type="Pfam" id="PF01119">
    <property type="entry name" value="DNA_mis_repair"/>
    <property type="match status" value="1"/>
</dbReference>
<reference evidence="7" key="1">
    <citation type="journal article" date="2020" name="Stud. Mycol.">
        <title>101 Dothideomycetes genomes: a test case for predicting lifestyles and emergence of pathogens.</title>
        <authorList>
            <person name="Haridas S."/>
            <person name="Albert R."/>
            <person name="Binder M."/>
            <person name="Bloem J."/>
            <person name="Labutti K."/>
            <person name="Salamov A."/>
            <person name="Andreopoulos B."/>
            <person name="Baker S."/>
            <person name="Barry K."/>
            <person name="Bills G."/>
            <person name="Bluhm B."/>
            <person name="Cannon C."/>
            <person name="Castanera R."/>
            <person name="Culley D."/>
            <person name="Daum C."/>
            <person name="Ezra D."/>
            <person name="Gonzalez J."/>
            <person name="Henrissat B."/>
            <person name="Kuo A."/>
            <person name="Liang C."/>
            <person name="Lipzen A."/>
            <person name="Lutzoni F."/>
            <person name="Magnuson J."/>
            <person name="Mondo S."/>
            <person name="Nolan M."/>
            <person name="Ohm R."/>
            <person name="Pangilinan J."/>
            <person name="Park H.-J."/>
            <person name="Ramirez L."/>
            <person name="Alfaro M."/>
            <person name="Sun H."/>
            <person name="Tritt A."/>
            <person name="Yoshinaga Y."/>
            <person name="Zwiers L.-H."/>
            <person name="Turgeon B."/>
            <person name="Goodwin S."/>
            <person name="Spatafora J."/>
            <person name="Crous P."/>
            <person name="Grigoriev I."/>
        </authorList>
    </citation>
    <scope>NUCLEOTIDE SEQUENCE</scope>
    <source>
        <strain evidence="7">Tuck. ex Michener</strain>
    </source>
</reference>
<evidence type="ECO:0000313" key="8">
    <source>
        <dbReference type="Proteomes" id="UP000800092"/>
    </source>
</evidence>
<dbReference type="PANTHER" id="PTHR10073:SF52">
    <property type="entry name" value="MISMATCH REPAIR ENDONUCLEASE PMS2"/>
    <property type="match status" value="1"/>
</dbReference>
<dbReference type="InterPro" id="IPR014721">
    <property type="entry name" value="Ribsml_uS5_D2-typ_fold_subgr"/>
</dbReference>
<evidence type="ECO:0000256" key="3">
    <source>
        <dbReference type="ARBA" id="ARBA00070941"/>
    </source>
</evidence>
<proteinExistence type="inferred from homology"/>
<feature type="domain" description="MutL C-terminal dimerisation" evidence="5">
    <location>
        <begin position="877"/>
        <end position="1061"/>
    </location>
</feature>
<dbReference type="InterPro" id="IPR020568">
    <property type="entry name" value="Ribosomal_Su5_D2-typ_SF"/>
</dbReference>
<name>A0A6A6H0I3_VIRVR</name>
<organism evidence="7 8">
    <name type="scientific">Viridothelium virens</name>
    <name type="common">Speckled blister lichen</name>
    <name type="synonym">Trypethelium virens</name>
    <dbReference type="NCBI Taxonomy" id="1048519"/>
    <lineage>
        <taxon>Eukaryota</taxon>
        <taxon>Fungi</taxon>
        <taxon>Dikarya</taxon>
        <taxon>Ascomycota</taxon>
        <taxon>Pezizomycotina</taxon>
        <taxon>Dothideomycetes</taxon>
        <taxon>Dothideomycetes incertae sedis</taxon>
        <taxon>Trypetheliales</taxon>
        <taxon>Trypetheliaceae</taxon>
        <taxon>Viridothelium</taxon>
    </lineage>
</organism>
<dbReference type="InterPro" id="IPR014790">
    <property type="entry name" value="MutL_C"/>
</dbReference>
<evidence type="ECO:0000256" key="1">
    <source>
        <dbReference type="ARBA" id="ARBA00006082"/>
    </source>
</evidence>
<feature type="compositionally biased region" description="Acidic residues" evidence="4">
    <location>
        <begin position="644"/>
        <end position="659"/>
    </location>
</feature>
<feature type="domain" description="DNA mismatch repair protein S5" evidence="6">
    <location>
        <begin position="217"/>
        <end position="359"/>
    </location>
</feature>
<evidence type="ECO:0000259" key="6">
    <source>
        <dbReference type="SMART" id="SM01340"/>
    </source>
</evidence>
<dbReference type="CDD" id="cd16926">
    <property type="entry name" value="HATPase_MutL-MLH-PMS-like"/>
    <property type="match status" value="1"/>
</dbReference>
<dbReference type="CDD" id="cd03484">
    <property type="entry name" value="MutL_Trans_hPMS_2_like"/>
    <property type="match status" value="1"/>
</dbReference>
<dbReference type="InterPro" id="IPR036890">
    <property type="entry name" value="HATPase_C_sf"/>
</dbReference>
<dbReference type="NCBIfam" id="TIGR00585">
    <property type="entry name" value="mutl"/>
    <property type="match status" value="1"/>
</dbReference>
<dbReference type="SUPFAM" id="SSF55874">
    <property type="entry name" value="ATPase domain of HSP90 chaperone/DNA topoisomerase II/histidine kinase"/>
    <property type="match status" value="1"/>
</dbReference>
<dbReference type="Pfam" id="PF08676">
    <property type="entry name" value="MutL_C"/>
    <property type="match status" value="1"/>
</dbReference>
<dbReference type="FunFam" id="3.30.1370.100:FF:000001">
    <property type="entry name" value="Mismatch repair endonuclease pms1, putative"/>
    <property type="match status" value="1"/>
</dbReference>
<dbReference type="OrthoDB" id="10263226at2759"/>
<dbReference type="PROSITE" id="PS00058">
    <property type="entry name" value="DNA_MISMATCH_REPAIR_1"/>
    <property type="match status" value="1"/>
</dbReference>
<dbReference type="InterPro" id="IPR042121">
    <property type="entry name" value="MutL_C_regsub"/>
</dbReference>
<dbReference type="GO" id="GO:0030983">
    <property type="term" value="F:mismatched DNA binding"/>
    <property type="evidence" value="ECO:0007669"/>
    <property type="project" value="InterPro"/>
</dbReference>
<accession>A0A6A6H0I3</accession>
<comment type="similarity">
    <text evidence="1">Belongs to the DNA mismatch repair MutL/HexB family.</text>
</comment>
<feature type="region of interest" description="Disordered" evidence="4">
    <location>
        <begin position="391"/>
        <end position="428"/>
    </location>
</feature>
<protein>
    <recommendedName>
        <fullName evidence="3">DNA mismatch repair protein PMS1</fullName>
    </recommendedName>
</protein>